<evidence type="ECO:0000259" key="7">
    <source>
        <dbReference type="Pfam" id="PF02384"/>
    </source>
</evidence>
<accession>A0A2H0N4Y9</accession>
<organism evidence="9 10">
    <name type="scientific">Candidatus Magasanikbacteria bacterium CG11_big_fil_rev_8_21_14_0_20_39_34</name>
    <dbReference type="NCBI Taxonomy" id="1974653"/>
    <lineage>
        <taxon>Bacteria</taxon>
        <taxon>Candidatus Magasanikiibacteriota</taxon>
    </lineage>
</organism>
<dbReference type="SUPFAM" id="SSF53335">
    <property type="entry name" value="S-adenosyl-L-methionine-dependent methyltransferases"/>
    <property type="match status" value="1"/>
</dbReference>
<name>A0A2H0N4Y9_9BACT</name>
<dbReference type="GO" id="GO:0009307">
    <property type="term" value="P:DNA restriction-modification system"/>
    <property type="evidence" value="ECO:0007669"/>
    <property type="project" value="UniProtKB-KW"/>
</dbReference>
<dbReference type="PANTHER" id="PTHR42933">
    <property type="entry name" value="SLR6095 PROTEIN"/>
    <property type="match status" value="1"/>
</dbReference>
<gene>
    <name evidence="9" type="ORF">COV59_02075</name>
</gene>
<dbReference type="PRINTS" id="PR00507">
    <property type="entry name" value="N12N6MTFRASE"/>
</dbReference>
<dbReference type="Gene3D" id="3.40.50.150">
    <property type="entry name" value="Vaccinia Virus protein VP39"/>
    <property type="match status" value="1"/>
</dbReference>
<evidence type="ECO:0000313" key="10">
    <source>
        <dbReference type="Proteomes" id="UP000229600"/>
    </source>
</evidence>
<dbReference type="EC" id="2.1.1.72" evidence="1"/>
<keyword evidence="9" id="KW-0378">Hydrolase</keyword>
<evidence type="ECO:0000256" key="3">
    <source>
        <dbReference type="ARBA" id="ARBA00022679"/>
    </source>
</evidence>
<dbReference type="GO" id="GO:0003677">
    <property type="term" value="F:DNA binding"/>
    <property type="evidence" value="ECO:0007669"/>
    <property type="project" value="InterPro"/>
</dbReference>
<keyword evidence="2" id="KW-0489">Methyltransferase</keyword>
<dbReference type="GO" id="GO:0009007">
    <property type="term" value="F:site-specific DNA-methyltransferase (adenine-specific) activity"/>
    <property type="evidence" value="ECO:0007669"/>
    <property type="project" value="UniProtKB-EC"/>
</dbReference>
<feature type="domain" description="DNA methylase adenine-specific" evidence="7">
    <location>
        <begin position="150"/>
        <end position="462"/>
    </location>
</feature>
<evidence type="ECO:0000256" key="4">
    <source>
        <dbReference type="ARBA" id="ARBA00022691"/>
    </source>
</evidence>
<evidence type="ECO:0000313" key="9">
    <source>
        <dbReference type="EMBL" id="PIR03948.1"/>
    </source>
</evidence>
<evidence type="ECO:0000256" key="2">
    <source>
        <dbReference type="ARBA" id="ARBA00022603"/>
    </source>
</evidence>
<dbReference type="InterPro" id="IPR002052">
    <property type="entry name" value="DNA_methylase_N6_adenine_CS"/>
</dbReference>
<dbReference type="InterPro" id="IPR003356">
    <property type="entry name" value="DNA_methylase_A-5"/>
</dbReference>
<keyword evidence="4" id="KW-0949">S-adenosyl-L-methionine</keyword>
<dbReference type="Proteomes" id="UP000229600">
    <property type="component" value="Unassembled WGS sequence"/>
</dbReference>
<keyword evidence="3" id="KW-0808">Transferase</keyword>
<dbReference type="InterPro" id="IPR029063">
    <property type="entry name" value="SAM-dependent_MTases_sf"/>
</dbReference>
<proteinExistence type="predicted"/>
<dbReference type="AlphaFoldDB" id="A0A2H0N4Y9"/>
<dbReference type="GO" id="GO:0008170">
    <property type="term" value="F:N-methyltransferase activity"/>
    <property type="evidence" value="ECO:0007669"/>
    <property type="project" value="InterPro"/>
</dbReference>
<dbReference type="Pfam" id="PF12161">
    <property type="entry name" value="HsdM_N"/>
    <property type="match status" value="1"/>
</dbReference>
<comment type="catalytic activity">
    <reaction evidence="6">
        <text>a 2'-deoxyadenosine in DNA + S-adenosyl-L-methionine = an N(6)-methyl-2'-deoxyadenosine in DNA + S-adenosyl-L-homocysteine + H(+)</text>
        <dbReference type="Rhea" id="RHEA:15197"/>
        <dbReference type="Rhea" id="RHEA-COMP:12418"/>
        <dbReference type="Rhea" id="RHEA-COMP:12419"/>
        <dbReference type="ChEBI" id="CHEBI:15378"/>
        <dbReference type="ChEBI" id="CHEBI:57856"/>
        <dbReference type="ChEBI" id="CHEBI:59789"/>
        <dbReference type="ChEBI" id="CHEBI:90615"/>
        <dbReference type="ChEBI" id="CHEBI:90616"/>
        <dbReference type="EC" id="2.1.1.72"/>
    </reaction>
</comment>
<keyword evidence="9" id="KW-0540">Nuclease</keyword>
<comment type="caution">
    <text evidence="9">The sequence shown here is derived from an EMBL/GenBank/DDBJ whole genome shotgun (WGS) entry which is preliminary data.</text>
</comment>
<sequence length="671" mass="76875">MTNFSEKTSLIWSIADLLRGGWKQHEYQDVILPLVVLKRLDDVLKDTKQDVLARYNSLQGQVDVDPILKKTSKVGFYNISEYDFAKLLDAPNDVAKNLRHYMSSFSSNVEEIIEKFDFENQLSRLSGGNLLYLILKELNKVNLHPSTVSNHEMGYIFEELIRKFAEMSNETAGEHYTPREVIHMMVEILFAPDEDKLKREHIIKTVYDPCCGTGGMLTVSKDHILETINSNASVYLYGQELNSTTYAICNADMLIKGEDPEKIKGGEKDHSLASTLSNDQFEGQAFDYCLTNPPFGVEWKKDKEAVEREAERGFAGRFGAGTPRISDGQLLFLQHLISKMKNPIDGGSRLAIVMNGSPLFTGNAGGGESEIRRWILENDMLEAIVALPDQLFYNTGIYTYVWFLSNNKSKEREGKVQLIDARTFFKKMRKSLGNKRHEISDEDRKKILELYEAFEENEYCKIFPTEHFGYRQVTVDRPLRLNFQVSPERVEAIKLESQFAKLSEGKNQKKIEEGTALQQSIFDTLAAFDDTLYKNRDEFMKIFDEKFKDMKLGAPLKKAILNALSEQDETAGICTDNKGNPEADSNLRDTENVPLGEDIYEYFEREVKPYVPDAWIDEKKRDAKDKQVGIVGYEIPLTRYFYTYEPPRALEDIEGEIEEVENELLTLLKSL</sequence>
<dbReference type="Pfam" id="PF02384">
    <property type="entry name" value="N6_Mtase"/>
    <property type="match status" value="1"/>
</dbReference>
<dbReference type="GO" id="GO:0004519">
    <property type="term" value="F:endonuclease activity"/>
    <property type="evidence" value="ECO:0007669"/>
    <property type="project" value="UniProtKB-KW"/>
</dbReference>
<dbReference type="GO" id="GO:0032259">
    <property type="term" value="P:methylation"/>
    <property type="evidence" value="ECO:0007669"/>
    <property type="project" value="UniProtKB-KW"/>
</dbReference>
<keyword evidence="5" id="KW-0680">Restriction system</keyword>
<dbReference type="PANTHER" id="PTHR42933:SF3">
    <property type="entry name" value="TYPE I RESTRICTION ENZYME MJAVIII METHYLASE SUBUNIT"/>
    <property type="match status" value="1"/>
</dbReference>
<dbReference type="PROSITE" id="PS00092">
    <property type="entry name" value="N6_MTASE"/>
    <property type="match status" value="1"/>
</dbReference>
<protein>
    <recommendedName>
        <fullName evidence="1">site-specific DNA-methyltransferase (adenine-specific)</fullName>
        <ecNumber evidence="1">2.1.1.72</ecNumber>
    </recommendedName>
</protein>
<reference evidence="9 10" key="1">
    <citation type="submission" date="2017-09" db="EMBL/GenBank/DDBJ databases">
        <title>Depth-based differentiation of microbial function through sediment-hosted aquifers and enrichment of novel symbionts in the deep terrestrial subsurface.</title>
        <authorList>
            <person name="Probst A.J."/>
            <person name="Ladd B."/>
            <person name="Jarett J.K."/>
            <person name="Geller-Mcgrath D.E."/>
            <person name="Sieber C.M."/>
            <person name="Emerson J.B."/>
            <person name="Anantharaman K."/>
            <person name="Thomas B.C."/>
            <person name="Malmstrom R."/>
            <person name="Stieglmeier M."/>
            <person name="Klingl A."/>
            <person name="Woyke T."/>
            <person name="Ryan C.M."/>
            <person name="Banfield J.F."/>
        </authorList>
    </citation>
    <scope>NUCLEOTIDE SEQUENCE [LARGE SCALE GENOMIC DNA]</scope>
    <source>
        <strain evidence="9">CG11_big_fil_rev_8_21_14_0_20_39_34</strain>
    </source>
</reference>
<evidence type="ECO:0000256" key="1">
    <source>
        <dbReference type="ARBA" id="ARBA00011900"/>
    </source>
</evidence>
<evidence type="ECO:0000259" key="8">
    <source>
        <dbReference type="Pfam" id="PF12161"/>
    </source>
</evidence>
<evidence type="ECO:0000256" key="5">
    <source>
        <dbReference type="ARBA" id="ARBA00022747"/>
    </source>
</evidence>
<dbReference type="InterPro" id="IPR022749">
    <property type="entry name" value="D12N6_MeTrfase_N"/>
</dbReference>
<keyword evidence="9" id="KW-0255">Endonuclease</keyword>
<evidence type="ECO:0000256" key="6">
    <source>
        <dbReference type="ARBA" id="ARBA00047942"/>
    </source>
</evidence>
<dbReference type="EMBL" id="PCWN01000007">
    <property type="protein sequence ID" value="PIR03948.1"/>
    <property type="molecule type" value="Genomic_DNA"/>
</dbReference>
<dbReference type="InterPro" id="IPR051537">
    <property type="entry name" value="DNA_Adenine_Mtase"/>
</dbReference>
<feature type="domain" description="N6 adenine-specific DNA methyltransferase N-terminal" evidence="8">
    <location>
        <begin position="9"/>
        <end position="136"/>
    </location>
</feature>